<sequence>MILSFLFDHSLWLYGILAGIAFIGIGFLATLWFLTSNVVQRPFRPFRNELAGIQEKEHRSHHKS</sequence>
<gene>
    <name evidence="1" type="ORF">BEH_12445</name>
</gene>
<dbReference type="RefSeq" id="WP_019394274.1">
    <property type="nucleotide sequence ID" value="NZ_ALIM01000034.1"/>
</dbReference>
<organism evidence="1 2">
    <name type="scientific">Priestia filamentosa</name>
    <dbReference type="NCBI Taxonomy" id="1402861"/>
    <lineage>
        <taxon>Bacteria</taxon>
        <taxon>Bacillati</taxon>
        <taxon>Bacillota</taxon>
        <taxon>Bacilli</taxon>
        <taxon>Bacillales</taxon>
        <taxon>Bacillaceae</taxon>
        <taxon>Priestia</taxon>
    </lineage>
</organism>
<proteinExistence type="predicted"/>
<dbReference type="GeneID" id="93701545"/>
<accession>A0A0H4KGX3</accession>
<protein>
    <submittedName>
        <fullName evidence="1">Uncharacterized protein</fullName>
    </submittedName>
</protein>
<reference evidence="2" key="2">
    <citation type="submission" date="2015-06" db="EMBL/GenBank/DDBJ databases">
        <title>Genome Sequence of Bacillus endophyticus and Analysis of its Companion Mechanism in the Ketogulonigenium vulgare-Bacillus strain Consortium.</title>
        <authorList>
            <person name="Jia N."/>
            <person name="Du J."/>
            <person name="Ding M.-Z."/>
            <person name="Gao F."/>
            <person name="Yuan Y.-J."/>
        </authorList>
    </citation>
    <scope>NUCLEOTIDE SEQUENCE [LARGE SCALE GENOMIC DNA]</scope>
    <source>
        <strain evidence="2">Hbe603</strain>
    </source>
</reference>
<dbReference type="Proteomes" id="UP000036202">
    <property type="component" value="Chromosome"/>
</dbReference>
<reference evidence="1 2" key="1">
    <citation type="journal article" date="2015" name="PLoS ONE">
        <title>Genome Sequence of Bacillus endophyticus and Analysis of Its Companion Mechanism in the Ketogulonigenium vulgare-Bacillus Strain Consortium.</title>
        <authorList>
            <person name="Jia N."/>
            <person name="Du J."/>
            <person name="Ding M.Z."/>
            <person name="Gao F."/>
            <person name="Yuan Y.J."/>
        </authorList>
    </citation>
    <scope>NUCLEOTIDE SEQUENCE [LARGE SCALE GENOMIC DNA]</scope>
    <source>
        <strain evidence="1 2">Hbe603</strain>
    </source>
</reference>
<evidence type="ECO:0000313" key="2">
    <source>
        <dbReference type="Proteomes" id="UP000036202"/>
    </source>
</evidence>
<accession>A0A1X7EDI6</accession>
<evidence type="ECO:0000313" key="1">
    <source>
        <dbReference type="EMBL" id="AKO92825.1"/>
    </source>
</evidence>
<keyword evidence="2" id="KW-1185">Reference proteome</keyword>
<dbReference type="AlphaFoldDB" id="A0A0H4KGX3"/>
<dbReference type="PATRIC" id="fig|135735.6.peg.2616"/>
<dbReference type="EMBL" id="CP011974">
    <property type="protein sequence ID" value="AKO92825.1"/>
    <property type="molecule type" value="Genomic_DNA"/>
</dbReference>
<name>A0A0H4KGX3_9BACI</name>
<dbReference type="KEGG" id="beo:BEH_12445"/>